<feature type="region of interest" description="Disordered" evidence="1">
    <location>
        <begin position="649"/>
        <end position="680"/>
    </location>
</feature>
<keyword evidence="3" id="KW-1185">Reference proteome</keyword>
<dbReference type="OrthoDB" id="3751150at2759"/>
<gene>
    <name evidence="2" type="ORF">N0V83_009141</name>
</gene>
<sequence length="680" mass="75939">MGTTCRTPSPRRESYSNCDDDSSPEDQQPSSPQLVPQASQNFSGCQKSESTRLLGHWHGLPSPQTPTFTHDRYGTLPMVNTLQPIPTQNGEDDATTATISKTKVQFGAEILQQVTERDTDLARELEAIPSPTSLRRSSRISTKTKKPVLDVAQPAVAPVPKSAKTGPMVPTAPPQEISIPPFQIDPIRFEGLPALHTVDWQLQYPPGGSAHPSYPYPSLDPRLIFHENMVPMSNGLPDISRLPKLLLPMGWSHISWSGLLPIVFDPYRQAFKLTPVGPMSITCEELHQNGLYKYVPGGEQHPETALLPQMIALSDGSDAEVYDWEGVDWVLPWNEMNNASGSQSTSVGLASPVRTEFDALQHAQQLIAPAEFIHYNEGWDCPDGIVDLTDAWRWLGEKEQKPGPIFKPSKGKTWKGTGIHLVSRRFKQPIASLMAGAIATITDDPEGYLVKQDQREFCPFRSVATPINVNIALLADIEITLKELLCYFPNHFQWRKCGDRLVRAGLGGSDIANMINMTRCLSGDAARKIGTISHHITYETGEDGTRVRIVRSDDEEKKYTADGWTYEAWELSNYPLLGLAHGLLELPQGEDAGPLTRIIRWCRTQHRYNTLLSEVSTLLDEEGVSKQIERTFEDCPDKGMLARHAEAMKEDRKRVLKSEKMKRLALEDADNDQGKRRRTR</sequence>
<dbReference type="AlphaFoldDB" id="A0A9W9CIP3"/>
<evidence type="ECO:0000313" key="3">
    <source>
        <dbReference type="Proteomes" id="UP001140560"/>
    </source>
</evidence>
<evidence type="ECO:0000313" key="2">
    <source>
        <dbReference type="EMBL" id="KAJ4364545.1"/>
    </source>
</evidence>
<evidence type="ECO:0000256" key="1">
    <source>
        <dbReference type="SAM" id="MobiDB-lite"/>
    </source>
</evidence>
<feature type="compositionally biased region" description="Basic and acidic residues" evidence="1">
    <location>
        <begin position="649"/>
        <end position="666"/>
    </location>
</feature>
<comment type="caution">
    <text evidence="2">The sequence shown here is derived from an EMBL/GenBank/DDBJ whole genome shotgun (WGS) entry which is preliminary data.</text>
</comment>
<dbReference type="EMBL" id="JAPEUY010000017">
    <property type="protein sequence ID" value="KAJ4364545.1"/>
    <property type="molecule type" value="Genomic_DNA"/>
</dbReference>
<feature type="compositionally biased region" description="Polar residues" evidence="1">
    <location>
        <begin position="34"/>
        <end position="48"/>
    </location>
</feature>
<reference evidence="2" key="1">
    <citation type="submission" date="2022-10" db="EMBL/GenBank/DDBJ databases">
        <title>Tapping the CABI collections for fungal endophytes: first genome assemblies for Collariella, Neodidymelliopsis, Ascochyta clinopodiicola, Didymella pomorum, Didymosphaeria variabile, Neocosmospora piperis and Neocucurbitaria cava.</title>
        <authorList>
            <person name="Hill R."/>
        </authorList>
    </citation>
    <scope>NUCLEOTIDE SEQUENCE</scope>
    <source>
        <strain evidence="2">IMI 356814</strain>
    </source>
</reference>
<accession>A0A9W9CIP3</accession>
<feature type="region of interest" description="Disordered" evidence="1">
    <location>
        <begin position="1"/>
        <end position="66"/>
    </location>
</feature>
<organism evidence="2 3">
    <name type="scientific">Neocucurbitaria cava</name>
    <dbReference type="NCBI Taxonomy" id="798079"/>
    <lineage>
        <taxon>Eukaryota</taxon>
        <taxon>Fungi</taxon>
        <taxon>Dikarya</taxon>
        <taxon>Ascomycota</taxon>
        <taxon>Pezizomycotina</taxon>
        <taxon>Dothideomycetes</taxon>
        <taxon>Pleosporomycetidae</taxon>
        <taxon>Pleosporales</taxon>
        <taxon>Pleosporineae</taxon>
        <taxon>Cucurbitariaceae</taxon>
        <taxon>Neocucurbitaria</taxon>
    </lineage>
</organism>
<protein>
    <submittedName>
        <fullName evidence="2">Uncharacterized protein</fullName>
    </submittedName>
</protein>
<proteinExistence type="predicted"/>
<name>A0A9W9CIP3_9PLEO</name>
<dbReference type="Proteomes" id="UP001140560">
    <property type="component" value="Unassembled WGS sequence"/>
</dbReference>